<keyword evidence="1" id="KW-0472">Membrane</keyword>
<evidence type="ECO:0000256" key="1">
    <source>
        <dbReference type="SAM" id="Phobius"/>
    </source>
</evidence>
<evidence type="ECO:0000313" key="2">
    <source>
        <dbReference type="EMBL" id="MBM9469004.1"/>
    </source>
</evidence>
<feature type="transmembrane region" description="Helical" evidence="1">
    <location>
        <begin position="248"/>
        <end position="270"/>
    </location>
</feature>
<dbReference type="SUPFAM" id="SSF103473">
    <property type="entry name" value="MFS general substrate transporter"/>
    <property type="match status" value="1"/>
</dbReference>
<evidence type="ECO:0000313" key="3">
    <source>
        <dbReference type="Proteomes" id="UP000663792"/>
    </source>
</evidence>
<name>A0A938YIY8_9ACTN</name>
<sequence length="287" mass="29033">MVIGILLVVLAAVASGAGSVLESQGAKAAARGGPSHAVPFSQLLRRPRYVVGLVVDLTGFIAAAAAMQYLPLFMVQAGVASSVGVTAVLAAVLGARLPRQSVIALVGMLAGLVLLAISARDEPPIELAEIWRWTLVVAVIPTAGIAALAKRLPAGRPRAITLSLAAGLGFTWVAVAARTLDAPHAWWLYLIDPTFLAIALNGVLATTAFGAALEHGSVTLVSAVNYATETVLPSAIGLSFLGDRVREGFGGIATVGFVLAVAGALSLAGLSARIAVPTRAVTAAPSV</sequence>
<feature type="transmembrane region" description="Helical" evidence="1">
    <location>
        <begin position="49"/>
        <end position="70"/>
    </location>
</feature>
<feature type="transmembrane region" description="Helical" evidence="1">
    <location>
        <begin position="101"/>
        <end position="118"/>
    </location>
</feature>
<dbReference type="InterPro" id="IPR036259">
    <property type="entry name" value="MFS_trans_sf"/>
</dbReference>
<dbReference type="PANTHER" id="PTHR40761">
    <property type="entry name" value="CONSERVED INTEGRAL MEMBRANE ALANINE VALINE AND LEUCINE RICH PROTEIN-RELATED"/>
    <property type="match status" value="1"/>
</dbReference>
<dbReference type="EMBL" id="JAERWK010000023">
    <property type="protein sequence ID" value="MBM9469004.1"/>
    <property type="molecule type" value="Genomic_DNA"/>
</dbReference>
<feature type="transmembrane region" description="Helical" evidence="1">
    <location>
        <begin position="187"/>
        <end position="213"/>
    </location>
</feature>
<feature type="transmembrane region" description="Helical" evidence="1">
    <location>
        <begin position="160"/>
        <end position="180"/>
    </location>
</feature>
<dbReference type="PANTHER" id="PTHR40761:SF1">
    <property type="entry name" value="CONSERVED INTEGRAL MEMBRANE ALANINE VALINE AND LEUCINE RICH PROTEIN-RELATED"/>
    <property type="match status" value="1"/>
</dbReference>
<accession>A0A938YIY8</accession>
<keyword evidence="1" id="KW-0812">Transmembrane</keyword>
<protein>
    <recommendedName>
        <fullName evidence="4">Integral membrane protein</fullName>
    </recommendedName>
</protein>
<dbReference type="RefSeq" id="WP_205261971.1">
    <property type="nucleotide sequence ID" value="NZ_JAERWK010000023.1"/>
</dbReference>
<dbReference type="Proteomes" id="UP000663792">
    <property type="component" value="Unassembled WGS sequence"/>
</dbReference>
<evidence type="ECO:0008006" key="4">
    <source>
        <dbReference type="Google" id="ProtNLM"/>
    </source>
</evidence>
<gene>
    <name evidence="2" type="ORF">JL106_17095</name>
</gene>
<keyword evidence="3" id="KW-1185">Reference proteome</keyword>
<feature type="transmembrane region" description="Helical" evidence="1">
    <location>
        <begin position="130"/>
        <end position="148"/>
    </location>
</feature>
<feature type="transmembrane region" description="Helical" evidence="1">
    <location>
        <begin position="77"/>
        <end position="95"/>
    </location>
</feature>
<proteinExistence type="predicted"/>
<dbReference type="AlphaFoldDB" id="A0A938YIY8"/>
<comment type="caution">
    <text evidence="2">The sequence shown here is derived from an EMBL/GenBank/DDBJ whole genome shotgun (WGS) entry which is preliminary data.</text>
</comment>
<reference evidence="2" key="1">
    <citation type="submission" date="2021-01" db="EMBL/GenBank/DDBJ databases">
        <title>YIM 132084 draft genome.</title>
        <authorList>
            <person name="An D."/>
        </authorList>
    </citation>
    <scope>NUCLEOTIDE SEQUENCE</scope>
    <source>
        <strain evidence="2">YIM 132084</strain>
    </source>
</reference>
<organism evidence="2 3">
    <name type="scientific">Nakamurella leprariae</name>
    <dbReference type="NCBI Taxonomy" id="2803911"/>
    <lineage>
        <taxon>Bacteria</taxon>
        <taxon>Bacillati</taxon>
        <taxon>Actinomycetota</taxon>
        <taxon>Actinomycetes</taxon>
        <taxon>Nakamurellales</taxon>
        <taxon>Nakamurellaceae</taxon>
        <taxon>Nakamurella</taxon>
    </lineage>
</organism>
<keyword evidence="1" id="KW-1133">Transmembrane helix</keyword>